<sequence length="403" mass="44385">MTNVARLDLENFAQRFGTPFYLFDEGELLRRISWLRERLPSKVKLVYAVKANPFLVPALASAVERFEACSPGEARICLESGASPSSLVVSGVYKDEPSTARLMDEAPGTGRFTVESLAQFELIRRLAKERGIRVSVLLRLTSGSQFGFDGEQVAQVAQQFARDEWVDIAGIQFFSGTQKTSLKRYVRELGRLDDFLDHLRSTCGFEARELEYGAGLPVEYFAPQDEQADGELVCELGRLIQDMRFQGDVAIELGRSIAASCGTYVTRIVDAKVNRGQRYAIADGGMHQIVYYGSSMAMKTPPCHVLRKGDAAEHADRSELWNVCGSLCTTNDVMVKQAPLGPLDVGDLLVFERAGAYCMTEGISLFLSRELPRVLAASATGEVRLLRDAVPTDAFNSPVPLTS</sequence>
<comment type="caution">
    <text evidence="4">The sequence shown here is derived from an EMBL/GenBank/DDBJ whole genome shotgun (WGS) entry which is preliminary data.</text>
</comment>
<dbReference type="InterPro" id="IPR022644">
    <property type="entry name" value="De-COase2_N"/>
</dbReference>
<evidence type="ECO:0000256" key="2">
    <source>
        <dbReference type="ARBA" id="ARBA00022898"/>
    </source>
</evidence>
<evidence type="ECO:0000313" key="4">
    <source>
        <dbReference type="EMBL" id="RNL40339.1"/>
    </source>
</evidence>
<dbReference type="SUPFAM" id="SSF50621">
    <property type="entry name" value="Alanine racemase C-terminal domain-like"/>
    <property type="match status" value="1"/>
</dbReference>
<dbReference type="PANTHER" id="PTHR43727">
    <property type="entry name" value="DIAMINOPIMELATE DECARBOXYLASE"/>
    <property type="match status" value="1"/>
</dbReference>
<dbReference type="GO" id="GO:0009089">
    <property type="term" value="P:lysine biosynthetic process via diaminopimelate"/>
    <property type="evidence" value="ECO:0007669"/>
    <property type="project" value="TreeGrafter"/>
</dbReference>
<evidence type="ECO:0000259" key="3">
    <source>
        <dbReference type="Pfam" id="PF02784"/>
    </source>
</evidence>
<dbReference type="EMBL" id="QIBX01000007">
    <property type="protein sequence ID" value="RNL40339.1"/>
    <property type="molecule type" value="Genomic_DNA"/>
</dbReference>
<dbReference type="InterPro" id="IPR029066">
    <property type="entry name" value="PLP-binding_barrel"/>
</dbReference>
<dbReference type="Pfam" id="PF02784">
    <property type="entry name" value="Orn_Arg_deC_N"/>
    <property type="match status" value="1"/>
</dbReference>
<name>A0A3N0B0K6_9ACTN</name>
<dbReference type="GO" id="GO:0008836">
    <property type="term" value="F:diaminopimelate decarboxylase activity"/>
    <property type="evidence" value="ECO:0007669"/>
    <property type="project" value="TreeGrafter"/>
</dbReference>
<evidence type="ECO:0000256" key="1">
    <source>
        <dbReference type="ARBA" id="ARBA00001933"/>
    </source>
</evidence>
<comment type="cofactor">
    <cofactor evidence="1">
        <name>pyridoxal 5'-phosphate</name>
        <dbReference type="ChEBI" id="CHEBI:597326"/>
    </cofactor>
</comment>
<dbReference type="Gene3D" id="2.40.37.10">
    <property type="entry name" value="Lyase, Ornithine Decarboxylase, Chain A, domain 1"/>
    <property type="match status" value="1"/>
</dbReference>
<proteinExistence type="predicted"/>
<dbReference type="AlphaFoldDB" id="A0A3N0B0K6"/>
<dbReference type="Gene3D" id="3.20.20.10">
    <property type="entry name" value="Alanine racemase"/>
    <property type="match status" value="1"/>
</dbReference>
<accession>A0A3N0B0K6</accession>
<reference evidence="5" key="1">
    <citation type="submission" date="2018-05" db="EMBL/GenBank/DDBJ databases">
        <title>Genome Sequencing of selected type strains of the family Eggerthellaceae.</title>
        <authorList>
            <person name="Danylec N."/>
            <person name="Stoll D.A."/>
            <person name="Doetsch A."/>
            <person name="Huch M."/>
        </authorList>
    </citation>
    <scope>NUCLEOTIDE SEQUENCE [LARGE SCALE GENOMIC DNA]</scope>
    <source>
        <strain evidence="5">DSM 24851</strain>
    </source>
</reference>
<dbReference type="InterPro" id="IPR009006">
    <property type="entry name" value="Ala_racemase/Decarboxylase_C"/>
</dbReference>
<gene>
    <name evidence="4" type="ORF">DMP06_05235</name>
</gene>
<dbReference type="Proteomes" id="UP000269591">
    <property type="component" value="Unassembled WGS sequence"/>
</dbReference>
<evidence type="ECO:0000313" key="5">
    <source>
        <dbReference type="Proteomes" id="UP000269591"/>
    </source>
</evidence>
<dbReference type="SUPFAM" id="SSF51419">
    <property type="entry name" value="PLP-binding barrel"/>
    <property type="match status" value="1"/>
</dbReference>
<organism evidence="4 5">
    <name type="scientific">Slackia equolifaciens</name>
    <dbReference type="NCBI Taxonomy" id="498718"/>
    <lineage>
        <taxon>Bacteria</taxon>
        <taxon>Bacillati</taxon>
        <taxon>Actinomycetota</taxon>
        <taxon>Coriobacteriia</taxon>
        <taxon>Eggerthellales</taxon>
        <taxon>Eggerthellaceae</taxon>
        <taxon>Slackia</taxon>
    </lineage>
</organism>
<keyword evidence="2" id="KW-0663">Pyridoxal phosphate</keyword>
<keyword evidence="5" id="KW-1185">Reference proteome</keyword>
<feature type="domain" description="Orn/DAP/Arg decarboxylase 2 N-terminal" evidence="3">
    <location>
        <begin position="27"/>
        <end position="259"/>
    </location>
</feature>
<protein>
    <submittedName>
        <fullName evidence="4">Diaminopimelate decarboxylase</fullName>
    </submittedName>
</protein>
<dbReference type="PANTHER" id="PTHR43727:SF2">
    <property type="entry name" value="GROUP IV DECARBOXYLASE"/>
    <property type="match status" value="1"/>
</dbReference>